<evidence type="ECO:0000313" key="9">
    <source>
        <dbReference type="EMBL" id="KZS48926.1"/>
    </source>
</evidence>
<organism evidence="9 10">
    <name type="scientific">Paenibacillus glucanolyticus</name>
    <dbReference type="NCBI Taxonomy" id="59843"/>
    <lineage>
        <taxon>Bacteria</taxon>
        <taxon>Bacillati</taxon>
        <taxon>Bacillota</taxon>
        <taxon>Bacilli</taxon>
        <taxon>Bacillales</taxon>
        <taxon>Paenibacillaceae</taxon>
        <taxon>Paenibacillus</taxon>
    </lineage>
</organism>
<keyword evidence="3" id="KW-1003">Cell membrane</keyword>
<dbReference type="PROSITE" id="PS50928">
    <property type="entry name" value="ABC_TM1"/>
    <property type="match status" value="1"/>
</dbReference>
<dbReference type="RefSeq" id="WP_063479660.1">
    <property type="nucleotide sequence ID" value="NZ_CP147845.1"/>
</dbReference>
<feature type="transmembrane region" description="Helical" evidence="7">
    <location>
        <begin position="120"/>
        <end position="145"/>
    </location>
</feature>
<accession>A0A163MC93</accession>
<dbReference type="Proteomes" id="UP000076796">
    <property type="component" value="Unassembled WGS sequence"/>
</dbReference>
<comment type="subcellular location">
    <subcellularLocation>
        <location evidence="1 7">Cell membrane</location>
        <topology evidence="1 7">Multi-pass membrane protein</topology>
    </subcellularLocation>
</comment>
<dbReference type="InterPro" id="IPR000515">
    <property type="entry name" value="MetI-like"/>
</dbReference>
<evidence type="ECO:0000256" key="5">
    <source>
        <dbReference type="ARBA" id="ARBA00022989"/>
    </source>
</evidence>
<dbReference type="SUPFAM" id="SSF161098">
    <property type="entry name" value="MetI-like"/>
    <property type="match status" value="1"/>
</dbReference>
<evidence type="ECO:0000313" key="10">
    <source>
        <dbReference type="Proteomes" id="UP000076796"/>
    </source>
</evidence>
<proteinExistence type="inferred from homology"/>
<dbReference type="AlphaFoldDB" id="A0A163MC93"/>
<dbReference type="InterPro" id="IPR050366">
    <property type="entry name" value="BP-dependent_transpt_permease"/>
</dbReference>
<name>A0A163MC93_9BACL</name>
<dbReference type="GO" id="GO:0005886">
    <property type="term" value="C:plasma membrane"/>
    <property type="evidence" value="ECO:0007669"/>
    <property type="project" value="UniProtKB-SubCell"/>
</dbReference>
<evidence type="ECO:0000256" key="6">
    <source>
        <dbReference type="ARBA" id="ARBA00023136"/>
    </source>
</evidence>
<evidence type="ECO:0000256" key="1">
    <source>
        <dbReference type="ARBA" id="ARBA00004651"/>
    </source>
</evidence>
<dbReference type="Pfam" id="PF00528">
    <property type="entry name" value="BPD_transp_1"/>
    <property type="match status" value="1"/>
</dbReference>
<keyword evidence="2 7" id="KW-0813">Transport</keyword>
<dbReference type="Gene3D" id="1.10.3720.10">
    <property type="entry name" value="MetI-like"/>
    <property type="match status" value="1"/>
</dbReference>
<keyword evidence="10" id="KW-1185">Reference proteome</keyword>
<feature type="transmembrane region" description="Helical" evidence="7">
    <location>
        <begin position="239"/>
        <end position="261"/>
    </location>
</feature>
<comment type="caution">
    <text evidence="9">The sequence shown here is derived from an EMBL/GenBank/DDBJ whole genome shotgun (WGS) entry which is preliminary data.</text>
</comment>
<dbReference type="OrthoDB" id="9797472at2"/>
<evidence type="ECO:0000256" key="2">
    <source>
        <dbReference type="ARBA" id="ARBA00022448"/>
    </source>
</evidence>
<dbReference type="EMBL" id="LWMH01000001">
    <property type="protein sequence ID" value="KZS48926.1"/>
    <property type="molecule type" value="Genomic_DNA"/>
</dbReference>
<dbReference type="CDD" id="cd06261">
    <property type="entry name" value="TM_PBP2"/>
    <property type="match status" value="1"/>
</dbReference>
<gene>
    <name evidence="9" type="ORF">AWU65_24820</name>
</gene>
<feature type="transmembrane region" description="Helical" evidence="7">
    <location>
        <begin position="12"/>
        <end position="35"/>
    </location>
</feature>
<evidence type="ECO:0000256" key="3">
    <source>
        <dbReference type="ARBA" id="ARBA00022475"/>
    </source>
</evidence>
<dbReference type="GO" id="GO:0055085">
    <property type="term" value="P:transmembrane transport"/>
    <property type="evidence" value="ECO:0007669"/>
    <property type="project" value="InterPro"/>
</dbReference>
<feature type="transmembrane region" description="Helical" evidence="7">
    <location>
        <begin position="75"/>
        <end position="100"/>
    </location>
</feature>
<dbReference type="GeneID" id="97555477"/>
<feature type="transmembrane region" description="Helical" evidence="7">
    <location>
        <begin position="193"/>
        <end position="219"/>
    </location>
</feature>
<evidence type="ECO:0000256" key="7">
    <source>
        <dbReference type="RuleBase" id="RU363032"/>
    </source>
</evidence>
<dbReference type="PANTHER" id="PTHR43386">
    <property type="entry name" value="OLIGOPEPTIDE TRANSPORT SYSTEM PERMEASE PROTEIN APPC"/>
    <property type="match status" value="1"/>
</dbReference>
<keyword evidence="4 7" id="KW-0812">Transmembrane</keyword>
<reference evidence="9" key="1">
    <citation type="journal article" date="2016" name="Genome Announc.">
        <title>Draft genomes of two strains of Paenibacillus glucanolyticus with capability to degrade lignocellulose.</title>
        <authorList>
            <person name="Mathews S.L."/>
            <person name="Pawlak J."/>
            <person name="Grunden A.M."/>
        </authorList>
    </citation>
    <scope>NUCLEOTIDE SEQUENCE [LARGE SCALE GENOMIC DNA]</scope>
    <source>
        <strain evidence="9">SLM1</strain>
    </source>
</reference>
<protein>
    <submittedName>
        <fullName evidence="9">Peptide ABC transporter permease</fullName>
    </submittedName>
</protein>
<sequence length="272" mass="29656">MNVKSWVHSKPLVFGGVLVIMLMLFMLTGLFYTPYEPNEMNTSMRLAPPQTSHIWGTDNFGRDIFSRIMEGAQTAFLIGFSSVFIGLSCGLLLGAIAGYFGGWLDELIMRFIDAMQAFPGILLAIMLVSVFGPGLNNTILALGLMSIPSFSRIARSGFIQYKEFDFVKASIAKGAGPWRIIIRHILPNMVSPLIVAASLGFSGSVLAEAGLSYLGLGVQPPDPSWGRMLSEAQPFIMNAPWYVIITGVIMTAMVLGFNLLGDGIRDIYNKKS</sequence>
<evidence type="ECO:0000256" key="4">
    <source>
        <dbReference type="ARBA" id="ARBA00022692"/>
    </source>
</evidence>
<feature type="domain" description="ABC transmembrane type-1" evidence="8">
    <location>
        <begin position="72"/>
        <end position="261"/>
    </location>
</feature>
<dbReference type="PANTHER" id="PTHR43386:SF1">
    <property type="entry name" value="D,D-DIPEPTIDE TRANSPORT SYSTEM PERMEASE PROTEIN DDPC-RELATED"/>
    <property type="match status" value="1"/>
</dbReference>
<keyword evidence="6 7" id="KW-0472">Membrane</keyword>
<comment type="similarity">
    <text evidence="7">Belongs to the binding-protein-dependent transport system permease family.</text>
</comment>
<keyword evidence="5 7" id="KW-1133">Transmembrane helix</keyword>
<evidence type="ECO:0000259" key="8">
    <source>
        <dbReference type="PROSITE" id="PS50928"/>
    </source>
</evidence>
<dbReference type="InterPro" id="IPR035906">
    <property type="entry name" value="MetI-like_sf"/>
</dbReference>